<accession>W9L4Z0</accession>
<sequence>MEQRQGPHCIQVEGVLWLRPLETTSQPPERLNTGPARTMSGAPSGPVLWGSRWVMEHRQGLVASLTGEAKQDSLHRQPPFSIFDIIVTLKGPRNCQRGALPLVPSTTPQLHNNGWPRASWLGRSRSPKPYWEAFCLVA</sequence>
<dbReference type="Proteomes" id="UP000030766">
    <property type="component" value="Unassembled WGS sequence"/>
</dbReference>
<organism evidence="2">
    <name type="scientific">Fusarium oxysporum Fo47</name>
    <dbReference type="NCBI Taxonomy" id="660027"/>
    <lineage>
        <taxon>Eukaryota</taxon>
        <taxon>Fungi</taxon>
        <taxon>Dikarya</taxon>
        <taxon>Ascomycota</taxon>
        <taxon>Pezizomycotina</taxon>
        <taxon>Sordariomycetes</taxon>
        <taxon>Hypocreomycetidae</taxon>
        <taxon>Hypocreales</taxon>
        <taxon>Nectriaceae</taxon>
        <taxon>Fusarium</taxon>
        <taxon>Fusarium oxysporum species complex</taxon>
    </lineage>
</organism>
<evidence type="ECO:0000256" key="1">
    <source>
        <dbReference type="SAM" id="MobiDB-lite"/>
    </source>
</evidence>
<gene>
    <name evidence="2" type="ORF">FOZG_00306</name>
</gene>
<reference evidence="2" key="1">
    <citation type="submission" date="2011-06" db="EMBL/GenBank/DDBJ databases">
        <title>The Genome Sequence of Fusarium oxysporum Fo47.</title>
        <authorList>
            <consortium name="The Broad Institute Genome Sequencing Platform"/>
            <person name="Ma L.-J."/>
            <person name="Gale L.R."/>
            <person name="Schwartz D.C."/>
            <person name="Zhou S."/>
            <person name="Corby-Kistler H."/>
            <person name="Young S.K."/>
            <person name="Zeng Q."/>
            <person name="Gargeya S."/>
            <person name="Fitzgerald M."/>
            <person name="Haas B."/>
            <person name="Abouelleil A."/>
            <person name="Alvarado L."/>
            <person name="Arachchi H.M."/>
            <person name="Berlin A."/>
            <person name="Brown A."/>
            <person name="Chapman S.B."/>
            <person name="Chen Z."/>
            <person name="Dunbar C."/>
            <person name="Freedman E."/>
            <person name="Gearin G."/>
            <person name="Gellesch M."/>
            <person name="Goldberg J."/>
            <person name="Griggs A."/>
            <person name="Gujja S."/>
            <person name="Heiman D."/>
            <person name="Howarth C."/>
            <person name="Larson L."/>
            <person name="Lui A."/>
            <person name="MacDonald P.J.P."/>
            <person name="Mehta T."/>
            <person name="Montmayeur A."/>
            <person name="Murphy C."/>
            <person name="Neiman D."/>
            <person name="Pearson M."/>
            <person name="Priest M."/>
            <person name="Roberts A."/>
            <person name="Saif S."/>
            <person name="Shea T."/>
            <person name="Shenoy N."/>
            <person name="Sisk P."/>
            <person name="Stolte C."/>
            <person name="Sykes S."/>
            <person name="Wortman J."/>
            <person name="Nusbaum C."/>
            <person name="Birren B."/>
        </authorList>
    </citation>
    <scope>NUCLEOTIDE SEQUENCE [LARGE SCALE GENOMIC DNA]</scope>
    <source>
        <strain evidence="2">Fo47</strain>
    </source>
</reference>
<proteinExistence type="predicted"/>
<name>W9L4Z0_FUSOX</name>
<dbReference type="EMBL" id="JH717896">
    <property type="protein sequence ID" value="EWZ49370.1"/>
    <property type="molecule type" value="Genomic_DNA"/>
</dbReference>
<evidence type="ECO:0000313" key="2">
    <source>
        <dbReference type="EMBL" id="EWZ49370.1"/>
    </source>
</evidence>
<dbReference type="HOGENOM" id="CLU_1855352_0_0_1"/>
<reference evidence="2" key="2">
    <citation type="submission" date="2012-06" db="EMBL/GenBank/DDBJ databases">
        <title>Annotation of the Genome Sequence of Fusarium oxysporum Fo47.</title>
        <authorList>
            <consortium name="The Broad Institute Genomics Platform"/>
            <person name="Ma L.-J."/>
            <person name="Corby-Kistler H."/>
            <person name="Broz K."/>
            <person name="Gale L.R."/>
            <person name="Jonkers W."/>
            <person name="O'Donnell K."/>
            <person name="Ploetz R."/>
            <person name="Steinberg C."/>
            <person name="Schwartz D.C."/>
            <person name="VanEtten H."/>
            <person name="Zhou S."/>
            <person name="Young S.K."/>
            <person name="Zeng Q."/>
            <person name="Gargeya S."/>
            <person name="Fitzgerald M."/>
            <person name="Abouelleil A."/>
            <person name="Alvarado L."/>
            <person name="Chapman S.B."/>
            <person name="Gainer-Dewar J."/>
            <person name="Goldberg J."/>
            <person name="Griggs A."/>
            <person name="Gujja S."/>
            <person name="Hansen M."/>
            <person name="Howarth C."/>
            <person name="Imamovic A."/>
            <person name="Ireland A."/>
            <person name="Larimer J."/>
            <person name="McCowan C."/>
            <person name="Murphy C."/>
            <person name="Pearson M."/>
            <person name="Poon T.W."/>
            <person name="Priest M."/>
            <person name="Roberts A."/>
            <person name="Saif S."/>
            <person name="Shea T."/>
            <person name="Sykes S."/>
            <person name="Wortman J."/>
            <person name="Nusbaum C."/>
            <person name="Birren B."/>
        </authorList>
    </citation>
    <scope>NUCLEOTIDE SEQUENCE</scope>
    <source>
        <strain evidence="2">Fo47</strain>
    </source>
</reference>
<dbReference type="VEuPathDB" id="FungiDB:FOZG_00306"/>
<feature type="region of interest" description="Disordered" evidence="1">
    <location>
        <begin position="23"/>
        <end position="42"/>
    </location>
</feature>
<protein>
    <submittedName>
        <fullName evidence="2">Uncharacterized protein</fullName>
    </submittedName>
</protein>
<dbReference type="AlphaFoldDB" id="W9L4Z0"/>